<protein>
    <submittedName>
        <fullName evidence="1">Uncharacterized protein</fullName>
    </submittedName>
</protein>
<gene>
    <name evidence="1" type="ORF">PsorP6_015342</name>
</gene>
<comment type="caution">
    <text evidence="1">The sequence shown here is derived from an EMBL/GenBank/DDBJ whole genome shotgun (WGS) entry which is preliminary data.</text>
</comment>
<evidence type="ECO:0000313" key="2">
    <source>
        <dbReference type="Proteomes" id="UP001163321"/>
    </source>
</evidence>
<dbReference type="Proteomes" id="UP001163321">
    <property type="component" value="Chromosome 7"/>
</dbReference>
<evidence type="ECO:0000313" key="1">
    <source>
        <dbReference type="EMBL" id="KAI9908963.1"/>
    </source>
</evidence>
<sequence length="115" mass="12660">MPMLLVMPHIFDWIGGIGLLDLGDIILPSMLLSFMLRGLAMANVAALIYKKGQPALMYLVPTTLGSLILVSKRNGDFHTMWTSTGINEEQSYASSRHQAIRTDDFTGIGHENDPV</sequence>
<organism evidence="1 2">
    <name type="scientific">Peronosclerospora sorghi</name>
    <dbReference type="NCBI Taxonomy" id="230839"/>
    <lineage>
        <taxon>Eukaryota</taxon>
        <taxon>Sar</taxon>
        <taxon>Stramenopiles</taxon>
        <taxon>Oomycota</taxon>
        <taxon>Peronosporomycetes</taxon>
        <taxon>Peronosporales</taxon>
        <taxon>Peronosporaceae</taxon>
        <taxon>Peronosclerospora</taxon>
    </lineage>
</organism>
<name>A0ACC0VR38_9STRA</name>
<accession>A0ACC0VR38</accession>
<reference evidence="1 2" key="1">
    <citation type="journal article" date="2022" name="bioRxiv">
        <title>The genome of the oomycete Peronosclerospora sorghi, a cosmopolitan pathogen of maize and sorghum, is inflated with dispersed pseudogenes.</title>
        <authorList>
            <person name="Fletcher K."/>
            <person name="Martin F."/>
            <person name="Isakeit T."/>
            <person name="Cavanaugh K."/>
            <person name="Magill C."/>
            <person name="Michelmore R."/>
        </authorList>
    </citation>
    <scope>NUCLEOTIDE SEQUENCE [LARGE SCALE GENOMIC DNA]</scope>
    <source>
        <strain evidence="1">P6</strain>
    </source>
</reference>
<keyword evidence="2" id="KW-1185">Reference proteome</keyword>
<proteinExistence type="predicted"/>
<dbReference type="EMBL" id="CM047586">
    <property type="protein sequence ID" value="KAI9908963.1"/>
    <property type="molecule type" value="Genomic_DNA"/>
</dbReference>